<sequence>MDIKRSIILMLIDNEPFLDITCLSVDIDTSLDEPDKPLYKKQKKNFTKAEEFLLQFIVSAALPAGYSIWDRLK</sequence>
<accession>A0A3M7QQ46</accession>
<reference evidence="2 3" key="1">
    <citation type="journal article" date="2018" name="Sci. Rep.">
        <title>Genomic signatures of local adaptation to the degree of environmental predictability in rotifers.</title>
        <authorList>
            <person name="Franch-Gras L."/>
            <person name="Hahn C."/>
            <person name="Garcia-Roger E.M."/>
            <person name="Carmona M.J."/>
            <person name="Serra M."/>
            <person name="Gomez A."/>
        </authorList>
    </citation>
    <scope>NUCLEOTIDE SEQUENCE [LARGE SCALE GENOMIC DNA]</scope>
    <source>
        <strain evidence="2">HYR1</strain>
    </source>
</reference>
<evidence type="ECO:0000313" key="3">
    <source>
        <dbReference type="Proteomes" id="UP000276133"/>
    </source>
</evidence>
<comment type="caution">
    <text evidence="2">The sequence shown here is derived from an EMBL/GenBank/DDBJ whole genome shotgun (WGS) entry which is preliminary data.</text>
</comment>
<evidence type="ECO:0000313" key="2">
    <source>
        <dbReference type="EMBL" id="RNA13191.1"/>
    </source>
</evidence>
<proteinExistence type="predicted"/>
<dbReference type="AlphaFoldDB" id="A0A3M7QQ46"/>
<dbReference type="EMBL" id="REGN01005480">
    <property type="protein sequence ID" value="RNA13191.1"/>
    <property type="molecule type" value="Genomic_DNA"/>
</dbReference>
<evidence type="ECO:0000256" key="1">
    <source>
        <dbReference type="SAM" id="Phobius"/>
    </source>
</evidence>
<organism evidence="2 3">
    <name type="scientific">Brachionus plicatilis</name>
    <name type="common">Marine rotifer</name>
    <name type="synonym">Brachionus muelleri</name>
    <dbReference type="NCBI Taxonomy" id="10195"/>
    <lineage>
        <taxon>Eukaryota</taxon>
        <taxon>Metazoa</taxon>
        <taxon>Spiralia</taxon>
        <taxon>Gnathifera</taxon>
        <taxon>Rotifera</taxon>
        <taxon>Eurotatoria</taxon>
        <taxon>Monogononta</taxon>
        <taxon>Pseudotrocha</taxon>
        <taxon>Ploima</taxon>
        <taxon>Brachionidae</taxon>
        <taxon>Brachionus</taxon>
    </lineage>
</organism>
<keyword evidence="1" id="KW-0472">Membrane</keyword>
<keyword evidence="3" id="KW-1185">Reference proteome</keyword>
<protein>
    <submittedName>
        <fullName evidence="2">Uncharacterized protein</fullName>
    </submittedName>
</protein>
<keyword evidence="1" id="KW-0812">Transmembrane</keyword>
<name>A0A3M7QQ46_BRAPC</name>
<feature type="transmembrane region" description="Helical" evidence="1">
    <location>
        <begin position="52"/>
        <end position="69"/>
    </location>
</feature>
<dbReference type="Proteomes" id="UP000276133">
    <property type="component" value="Unassembled WGS sequence"/>
</dbReference>
<gene>
    <name evidence="2" type="ORF">BpHYR1_046455</name>
</gene>
<keyword evidence="1" id="KW-1133">Transmembrane helix</keyword>